<feature type="transmembrane region" description="Helical" evidence="1">
    <location>
        <begin position="71"/>
        <end position="91"/>
    </location>
</feature>
<feature type="transmembrane region" description="Helical" evidence="1">
    <location>
        <begin position="231"/>
        <end position="257"/>
    </location>
</feature>
<feature type="transmembrane region" description="Helical" evidence="1">
    <location>
        <begin position="300"/>
        <end position="321"/>
    </location>
</feature>
<dbReference type="InterPro" id="IPR052714">
    <property type="entry name" value="MFS_Exporter"/>
</dbReference>
<feature type="transmembrane region" description="Helical" evidence="1">
    <location>
        <begin position="203"/>
        <end position="225"/>
    </location>
</feature>
<dbReference type="PANTHER" id="PTHR23531">
    <property type="entry name" value="QUINOLENE RESISTANCE PROTEIN NORA"/>
    <property type="match status" value="1"/>
</dbReference>
<protein>
    <recommendedName>
        <fullName evidence="2">Major facilitator superfamily (MFS) profile domain-containing protein</fullName>
    </recommendedName>
</protein>
<name>A0A075LV97_9EURY</name>
<evidence type="ECO:0000313" key="3">
    <source>
        <dbReference type="EMBL" id="AIF69917.1"/>
    </source>
</evidence>
<evidence type="ECO:0000259" key="2">
    <source>
        <dbReference type="PROSITE" id="PS50850"/>
    </source>
</evidence>
<feature type="transmembrane region" description="Helical" evidence="1">
    <location>
        <begin position="333"/>
        <end position="354"/>
    </location>
</feature>
<dbReference type="RefSeq" id="WP_048165419.1">
    <property type="nucleotide sequence ID" value="NZ_CP006019.1"/>
</dbReference>
<keyword evidence="1" id="KW-1133">Transmembrane helix</keyword>
<dbReference type="eggNOG" id="arCOG00130">
    <property type="taxonomic scope" value="Archaea"/>
</dbReference>
<keyword evidence="4" id="KW-1185">Reference proteome</keyword>
<feature type="transmembrane region" description="Helical" evidence="1">
    <location>
        <begin position="7"/>
        <end position="27"/>
    </location>
</feature>
<dbReference type="Gene3D" id="1.20.1250.20">
    <property type="entry name" value="MFS general substrate transporter like domains"/>
    <property type="match status" value="1"/>
</dbReference>
<dbReference type="Pfam" id="PF07690">
    <property type="entry name" value="MFS_1"/>
    <property type="match status" value="1"/>
</dbReference>
<feature type="domain" description="Major facilitator superfamily (MFS) profile" evidence="2">
    <location>
        <begin position="5"/>
        <end position="386"/>
    </location>
</feature>
<dbReference type="PROSITE" id="PS50850">
    <property type="entry name" value="MFS"/>
    <property type="match status" value="1"/>
</dbReference>
<dbReference type="PANTHER" id="PTHR23531:SF1">
    <property type="entry name" value="QUINOLENE RESISTANCE PROTEIN NORA"/>
    <property type="match status" value="1"/>
</dbReference>
<dbReference type="InterPro" id="IPR011701">
    <property type="entry name" value="MFS"/>
</dbReference>
<reference evidence="3 4" key="2">
    <citation type="journal article" date="2015" name="Genome Announc.">
        <title>Complete Genome Sequence of Hyperthermophilic Piezophilic Archaeon Palaeococcus pacificus DY20341T, Isolated from Deep-Sea Hydrothermal Sediments.</title>
        <authorList>
            <person name="Zeng X."/>
            <person name="Jebbar M."/>
            <person name="Shao Z."/>
        </authorList>
    </citation>
    <scope>NUCLEOTIDE SEQUENCE [LARGE SCALE GENOMIC DNA]</scope>
    <source>
        <strain evidence="3 4">DY20341</strain>
    </source>
</reference>
<accession>A0A075LV97</accession>
<evidence type="ECO:0000313" key="4">
    <source>
        <dbReference type="Proteomes" id="UP000027981"/>
    </source>
</evidence>
<gene>
    <name evidence="3" type="ORF">PAP_07640</name>
</gene>
<dbReference type="KEGG" id="ppac:PAP_07640"/>
<feature type="transmembrane region" description="Helical" evidence="1">
    <location>
        <begin position="39"/>
        <end position="59"/>
    </location>
</feature>
<dbReference type="HOGENOM" id="CLU_001265_10_13_2"/>
<feature type="transmembrane region" description="Helical" evidence="1">
    <location>
        <begin position="269"/>
        <end position="288"/>
    </location>
</feature>
<dbReference type="GeneID" id="24842631"/>
<dbReference type="CDD" id="cd17489">
    <property type="entry name" value="MFS_YfcJ_like"/>
    <property type="match status" value="1"/>
</dbReference>
<keyword evidence="1" id="KW-0472">Membrane</keyword>
<organism evidence="3 4">
    <name type="scientific">Palaeococcus pacificus DY20341</name>
    <dbReference type="NCBI Taxonomy" id="1343739"/>
    <lineage>
        <taxon>Archaea</taxon>
        <taxon>Methanobacteriati</taxon>
        <taxon>Methanobacteriota</taxon>
        <taxon>Thermococci</taxon>
        <taxon>Thermococcales</taxon>
        <taxon>Thermococcaceae</taxon>
        <taxon>Palaeococcus</taxon>
    </lineage>
</organism>
<dbReference type="GO" id="GO:0022857">
    <property type="term" value="F:transmembrane transporter activity"/>
    <property type="evidence" value="ECO:0007669"/>
    <property type="project" value="InterPro"/>
</dbReference>
<dbReference type="SUPFAM" id="SSF103473">
    <property type="entry name" value="MFS general substrate transporter"/>
    <property type="match status" value="1"/>
</dbReference>
<dbReference type="InterPro" id="IPR036259">
    <property type="entry name" value="MFS_trans_sf"/>
</dbReference>
<dbReference type="AlphaFoldDB" id="A0A075LV97"/>
<reference evidence="4" key="1">
    <citation type="submission" date="2013-06" db="EMBL/GenBank/DDBJ databases">
        <title>Complete Genome Sequence of Hyperthermophilic Palaeococcus pacificus DY20341T, Isolated from a Deep-Sea Hydrothermal Sediments.</title>
        <authorList>
            <person name="Zeng X."/>
            <person name="Shao Z."/>
        </authorList>
    </citation>
    <scope>NUCLEOTIDE SEQUENCE [LARGE SCALE GENOMIC DNA]</scope>
    <source>
        <strain evidence="4">DY20341</strain>
    </source>
</reference>
<dbReference type="InterPro" id="IPR020846">
    <property type="entry name" value="MFS_dom"/>
</dbReference>
<dbReference type="OrthoDB" id="117970at2157"/>
<sequence length="392" mass="42031">MENREIWLLHFSTFFFFLGYILVSPLISPLAILYGASPLVVGTIASVSSIFALVLKPIGGILGDRGKKFEVMMFGTILGALAGVFYALSIVAKSLVLFTVGRAIHGAASAFFFPSSLSTAIDLAPKGRVGETLGWRGTMFSISQLIGPALGGFVADYLGFQSAFILTIFLSIIGFGFIFIPYRKQKGLIKIVHDKTKASYKGLINWAFAAASFSLFFMVLAYSGLYTFLPAYYKVLGLGTSIFGVYASIMGAFSLLTRVFGGKQADKRGPIPVATVGLVLVIIAYVMLTRALEPPLAYLSAVPLGMGFGLAVPSLQMLALAKLPQKIRGFGSSLYTMFFDLGYLSGPLLLGYLANVRGTYAVVFPILPILTAFALTSLQAARMSPKEGPLKD</sequence>
<dbReference type="STRING" id="1343739.PAP_07640"/>
<dbReference type="Proteomes" id="UP000027981">
    <property type="component" value="Chromosome"/>
</dbReference>
<feature type="transmembrane region" description="Helical" evidence="1">
    <location>
        <begin position="160"/>
        <end position="182"/>
    </location>
</feature>
<keyword evidence="1" id="KW-0812">Transmembrane</keyword>
<proteinExistence type="predicted"/>
<feature type="transmembrane region" description="Helical" evidence="1">
    <location>
        <begin position="360"/>
        <end position="381"/>
    </location>
</feature>
<dbReference type="EMBL" id="CP006019">
    <property type="protein sequence ID" value="AIF69917.1"/>
    <property type="molecule type" value="Genomic_DNA"/>
</dbReference>
<evidence type="ECO:0000256" key="1">
    <source>
        <dbReference type="SAM" id="Phobius"/>
    </source>
</evidence>